<reference evidence="1" key="1">
    <citation type="submission" date="2013-11" db="EMBL/GenBank/DDBJ databases">
        <title>The Genome Sequence of Phytophthora parasitica IAC_01/95.</title>
        <authorList>
            <consortium name="The Broad Institute Genomics Platform"/>
            <person name="Russ C."/>
            <person name="Tyler B."/>
            <person name="Panabieres F."/>
            <person name="Shan W."/>
            <person name="Tripathy S."/>
            <person name="Grunwald N."/>
            <person name="Machado M."/>
            <person name="Johnson C.S."/>
            <person name="Arredondo F."/>
            <person name="Hong C."/>
            <person name="Coffey M."/>
            <person name="Young S.K."/>
            <person name="Zeng Q."/>
            <person name="Gargeya S."/>
            <person name="Fitzgerald M."/>
            <person name="Abouelleil A."/>
            <person name="Alvarado L."/>
            <person name="Chapman S.B."/>
            <person name="Gainer-Dewar J."/>
            <person name="Goldberg J."/>
            <person name="Griggs A."/>
            <person name="Gujja S."/>
            <person name="Hansen M."/>
            <person name="Howarth C."/>
            <person name="Imamovic A."/>
            <person name="Ireland A."/>
            <person name="Larimer J."/>
            <person name="McCowan C."/>
            <person name="Murphy C."/>
            <person name="Pearson M."/>
            <person name="Poon T.W."/>
            <person name="Priest M."/>
            <person name="Roberts A."/>
            <person name="Saif S."/>
            <person name="Shea T."/>
            <person name="Sykes S."/>
            <person name="Wortman J."/>
            <person name="Nusbaum C."/>
            <person name="Birren B."/>
        </authorList>
    </citation>
    <scope>NUCLEOTIDE SEQUENCE [LARGE SCALE GENOMIC DNA]</scope>
    <source>
        <strain evidence="1">IAC_01/95</strain>
    </source>
</reference>
<name>W2MTH4_PHYNI</name>
<proteinExistence type="predicted"/>
<accession>W2MTH4</accession>
<sequence>MTNEAHALETPRHIYTNPPMPEVCPILAIGLYWMVYRVDSNVNQVYPGNDQYDRFQKILRRVLESPGLKNKRLRLRRCTL</sequence>
<dbReference type="EMBL" id="KI694507">
    <property type="protein sequence ID" value="ETM39641.1"/>
    <property type="molecule type" value="Genomic_DNA"/>
</dbReference>
<dbReference type="Proteomes" id="UP000054532">
    <property type="component" value="Unassembled WGS sequence"/>
</dbReference>
<gene>
    <name evidence="1" type="ORF">L914_14217</name>
</gene>
<organism evidence="1">
    <name type="scientific">Phytophthora nicotianae</name>
    <name type="common">Potato buckeye rot agent</name>
    <name type="synonym">Phytophthora parasitica</name>
    <dbReference type="NCBI Taxonomy" id="4792"/>
    <lineage>
        <taxon>Eukaryota</taxon>
        <taxon>Sar</taxon>
        <taxon>Stramenopiles</taxon>
        <taxon>Oomycota</taxon>
        <taxon>Peronosporomycetes</taxon>
        <taxon>Peronosporales</taxon>
        <taxon>Peronosporaceae</taxon>
        <taxon>Phytophthora</taxon>
    </lineage>
</organism>
<protein>
    <submittedName>
        <fullName evidence="1">Uncharacterized protein</fullName>
    </submittedName>
</protein>
<evidence type="ECO:0000313" key="1">
    <source>
        <dbReference type="EMBL" id="ETM39641.1"/>
    </source>
</evidence>
<dbReference type="AlphaFoldDB" id="W2MTH4"/>